<dbReference type="InterPro" id="IPR051504">
    <property type="entry name" value="Plant_metabolite_acyltrans"/>
</dbReference>
<dbReference type="Gene3D" id="3.30.559.10">
    <property type="entry name" value="Chloramphenicol acetyltransferase-like domain"/>
    <property type="match status" value="1"/>
</dbReference>
<dbReference type="InterPro" id="IPR023213">
    <property type="entry name" value="CAT-like_dom_sf"/>
</dbReference>
<evidence type="ECO:0000256" key="1">
    <source>
        <dbReference type="ARBA" id="ARBA00022679"/>
    </source>
</evidence>
<proteinExistence type="predicted"/>
<gene>
    <name evidence="3" type="ORF">C2845_PM17G09300</name>
</gene>
<keyword evidence="4" id="KW-1185">Reference proteome</keyword>
<keyword evidence="1" id="KW-0808">Transferase</keyword>
<reference evidence="4" key="1">
    <citation type="journal article" date="2019" name="Nat. Commun.">
        <title>The genome of broomcorn millet.</title>
        <authorList>
            <person name="Zou C."/>
            <person name="Miki D."/>
            <person name="Li D."/>
            <person name="Tang Q."/>
            <person name="Xiao L."/>
            <person name="Rajput S."/>
            <person name="Deng P."/>
            <person name="Jia W."/>
            <person name="Huang R."/>
            <person name="Zhang M."/>
            <person name="Sun Y."/>
            <person name="Hu J."/>
            <person name="Fu X."/>
            <person name="Schnable P.S."/>
            <person name="Li F."/>
            <person name="Zhang H."/>
            <person name="Feng B."/>
            <person name="Zhu X."/>
            <person name="Liu R."/>
            <person name="Schnable J.C."/>
            <person name="Zhu J.-K."/>
            <person name="Zhang H."/>
        </authorList>
    </citation>
    <scope>NUCLEOTIDE SEQUENCE [LARGE SCALE GENOMIC DNA]</scope>
</reference>
<dbReference type="AlphaFoldDB" id="A0A3L6Q5I0"/>
<evidence type="ECO:0000256" key="2">
    <source>
        <dbReference type="ARBA" id="ARBA00023315"/>
    </source>
</evidence>
<evidence type="ECO:0000313" key="4">
    <source>
        <dbReference type="Proteomes" id="UP000275267"/>
    </source>
</evidence>
<sequence>MRDSFKELNEYLVRLEKPKVKLSLVENVARYVYAIFRVAEVNCITRCGDALSKGRHLYLRGDERQLPPTRAWPITYDMTTSDGLQIKHVTCNIGDAQQPVITFMRVTIGRFLHSDYGREAVLHPNGEEFTHEMLKLAVMPDLQASSSEIGFAAEDDTYLLFPADLRSRLDLPDGDGYLANCVTSCLAAADAGQLLGAAGLLRAVKAVQAAVAEMEAAPLPGCSGGWSSWHVVCVVASPRFRMYEASDFGFHYKKSVDL</sequence>
<accession>A0A3L6Q5I0</accession>
<evidence type="ECO:0000313" key="3">
    <source>
        <dbReference type="EMBL" id="RLM70256.1"/>
    </source>
</evidence>
<dbReference type="Proteomes" id="UP000275267">
    <property type="component" value="Unassembled WGS sequence"/>
</dbReference>
<organism evidence="3 4">
    <name type="scientific">Panicum miliaceum</name>
    <name type="common">Proso millet</name>
    <name type="synonym">Broomcorn millet</name>
    <dbReference type="NCBI Taxonomy" id="4540"/>
    <lineage>
        <taxon>Eukaryota</taxon>
        <taxon>Viridiplantae</taxon>
        <taxon>Streptophyta</taxon>
        <taxon>Embryophyta</taxon>
        <taxon>Tracheophyta</taxon>
        <taxon>Spermatophyta</taxon>
        <taxon>Magnoliopsida</taxon>
        <taxon>Liliopsida</taxon>
        <taxon>Poales</taxon>
        <taxon>Poaceae</taxon>
        <taxon>PACMAD clade</taxon>
        <taxon>Panicoideae</taxon>
        <taxon>Panicodae</taxon>
        <taxon>Paniceae</taxon>
        <taxon>Panicinae</taxon>
        <taxon>Panicum</taxon>
        <taxon>Panicum sect. Panicum</taxon>
    </lineage>
</organism>
<comment type="caution">
    <text evidence="3">The sequence shown here is derived from an EMBL/GenBank/DDBJ whole genome shotgun (WGS) entry which is preliminary data.</text>
</comment>
<keyword evidence="2" id="KW-0012">Acyltransferase</keyword>
<protein>
    <submittedName>
        <fullName evidence="3">Malonyl-CoA:anthocyanidin 5-O-glucoside-6</fullName>
    </submittedName>
</protein>
<dbReference type="PANTHER" id="PTHR31625">
    <property type="match status" value="1"/>
</dbReference>
<dbReference type="STRING" id="4540.A0A3L6Q5I0"/>
<dbReference type="GO" id="GO:0016747">
    <property type="term" value="F:acyltransferase activity, transferring groups other than amino-acyl groups"/>
    <property type="evidence" value="ECO:0007669"/>
    <property type="project" value="UniProtKB-ARBA"/>
</dbReference>
<name>A0A3L6Q5I0_PANMI</name>
<dbReference type="EMBL" id="PQIB02000014">
    <property type="protein sequence ID" value="RLM70256.1"/>
    <property type="molecule type" value="Genomic_DNA"/>
</dbReference>